<protein>
    <submittedName>
        <fullName evidence="8">ABC transporter permease</fullName>
    </submittedName>
</protein>
<keyword evidence="9" id="KW-1185">Reference proteome</keyword>
<dbReference type="InterPro" id="IPR013525">
    <property type="entry name" value="ABC2_TM"/>
</dbReference>
<evidence type="ECO:0000256" key="5">
    <source>
        <dbReference type="ARBA" id="ARBA00023136"/>
    </source>
</evidence>
<dbReference type="PANTHER" id="PTHR30294">
    <property type="entry name" value="MEMBRANE COMPONENT OF ABC TRANSPORTER YHHJ-RELATED"/>
    <property type="match status" value="1"/>
</dbReference>
<evidence type="ECO:0000259" key="7">
    <source>
        <dbReference type="Pfam" id="PF12698"/>
    </source>
</evidence>
<feature type="transmembrane region" description="Helical" evidence="6">
    <location>
        <begin position="366"/>
        <end position="385"/>
    </location>
</feature>
<evidence type="ECO:0000256" key="2">
    <source>
        <dbReference type="ARBA" id="ARBA00022475"/>
    </source>
</evidence>
<name>A0ABS0F224_9BACL</name>
<sequence length="413" mass="46338">MKAFWSVLSYSFAERFKSRVYLITTLCGLLCMAILAFAPSIYHKFYHQHQGTLIVINNTRDQEYSAENFRKFVSGSYQWRISTQSQFLADKNLVKNGKLDGLVVIQNSVNQVPAVHVYIGPQPLSITPEIRQFIQYVYTTRKIQSLHLSSDQREALTANVNLIATQVYTGSSGDNTKTFVPVMLMVLLLYMSILLYGSSISTSVAVEKSSRVMELLITSVKPVHLMFGKVIGVGLAGLLQFLVYIVFFVICYNLSPSPLWSLGGMPVDFSAIPLRVLVLYFVFFVLGYFFYATLYAALGSLVSRSEDVTQSMLPLTLLMIVAFLGAIYSEQSPTNQLITIGSFIPFFAPMFMFVRVSMTSVPPGEIILSLLIIVVSIGFFGWLSAKIYRMGVLLYGKNPSYRQVLIALRSKQR</sequence>
<evidence type="ECO:0000313" key="9">
    <source>
        <dbReference type="Proteomes" id="UP000642910"/>
    </source>
</evidence>
<dbReference type="RefSeq" id="WP_195867360.1">
    <property type="nucleotide sequence ID" value="NZ_JADPKZ010000036.1"/>
</dbReference>
<organism evidence="8 9">
    <name type="scientific">Alicyclobacillus mali</name>
    <name type="common">ex Roth et al. 2021</name>
    <dbReference type="NCBI Taxonomy" id="1123961"/>
    <lineage>
        <taxon>Bacteria</taxon>
        <taxon>Bacillati</taxon>
        <taxon>Bacillota</taxon>
        <taxon>Bacilli</taxon>
        <taxon>Bacillales</taxon>
        <taxon>Alicyclobacillaceae</taxon>
        <taxon>Alicyclobacillus</taxon>
    </lineage>
</organism>
<keyword evidence="2" id="KW-1003">Cell membrane</keyword>
<proteinExistence type="predicted"/>
<reference evidence="8 9" key="1">
    <citation type="submission" date="2020-11" db="EMBL/GenBank/DDBJ databases">
        <title>Genomic insight of Alicyclobacillus mali FL 18 reveals a new arsenic-resistant strain, with potential in environmental biotechnology.</title>
        <authorList>
            <person name="Fiorentino G."/>
            <person name="Gallo G."/>
            <person name="Aulitto M."/>
        </authorList>
    </citation>
    <scope>NUCLEOTIDE SEQUENCE [LARGE SCALE GENOMIC DNA]</scope>
    <source>
        <strain evidence="8 9">FL 18</strain>
    </source>
</reference>
<dbReference type="EMBL" id="JADPKZ010000036">
    <property type="protein sequence ID" value="MBF8377353.1"/>
    <property type="molecule type" value="Genomic_DNA"/>
</dbReference>
<accession>A0ABS0F224</accession>
<dbReference type="PANTHER" id="PTHR30294:SF29">
    <property type="entry name" value="MULTIDRUG ABC TRANSPORTER PERMEASE YBHS-RELATED"/>
    <property type="match status" value="1"/>
</dbReference>
<keyword evidence="4 6" id="KW-1133">Transmembrane helix</keyword>
<feature type="domain" description="ABC-2 type transporter transmembrane" evidence="7">
    <location>
        <begin position="21"/>
        <end position="385"/>
    </location>
</feature>
<keyword evidence="5 6" id="KW-0472">Membrane</keyword>
<feature type="transmembrane region" description="Helical" evidence="6">
    <location>
        <begin position="272"/>
        <end position="291"/>
    </location>
</feature>
<evidence type="ECO:0000256" key="4">
    <source>
        <dbReference type="ARBA" id="ARBA00022989"/>
    </source>
</evidence>
<feature type="transmembrane region" description="Helical" evidence="6">
    <location>
        <begin position="311"/>
        <end position="329"/>
    </location>
</feature>
<feature type="transmembrane region" description="Helical" evidence="6">
    <location>
        <begin position="226"/>
        <end position="251"/>
    </location>
</feature>
<dbReference type="Proteomes" id="UP000642910">
    <property type="component" value="Unassembled WGS sequence"/>
</dbReference>
<evidence type="ECO:0000256" key="3">
    <source>
        <dbReference type="ARBA" id="ARBA00022692"/>
    </source>
</evidence>
<gene>
    <name evidence="8" type="ORF">IW967_05635</name>
</gene>
<feature type="transmembrane region" description="Helical" evidence="6">
    <location>
        <begin position="20"/>
        <end position="42"/>
    </location>
</feature>
<dbReference type="InterPro" id="IPR051449">
    <property type="entry name" value="ABC-2_transporter_component"/>
</dbReference>
<comment type="subcellular location">
    <subcellularLocation>
        <location evidence="1">Cell membrane</location>
        <topology evidence="1">Multi-pass membrane protein</topology>
    </subcellularLocation>
</comment>
<feature type="transmembrane region" description="Helical" evidence="6">
    <location>
        <begin position="336"/>
        <end position="354"/>
    </location>
</feature>
<dbReference type="Pfam" id="PF12698">
    <property type="entry name" value="ABC2_membrane_3"/>
    <property type="match status" value="1"/>
</dbReference>
<evidence type="ECO:0000313" key="8">
    <source>
        <dbReference type="EMBL" id="MBF8377353.1"/>
    </source>
</evidence>
<evidence type="ECO:0000256" key="1">
    <source>
        <dbReference type="ARBA" id="ARBA00004651"/>
    </source>
</evidence>
<keyword evidence="3 6" id="KW-0812">Transmembrane</keyword>
<evidence type="ECO:0000256" key="6">
    <source>
        <dbReference type="SAM" id="Phobius"/>
    </source>
</evidence>
<feature type="transmembrane region" description="Helical" evidence="6">
    <location>
        <begin position="182"/>
        <end position="206"/>
    </location>
</feature>
<comment type="caution">
    <text evidence="8">The sequence shown here is derived from an EMBL/GenBank/DDBJ whole genome shotgun (WGS) entry which is preliminary data.</text>
</comment>